<feature type="compositionally biased region" description="Basic and acidic residues" evidence="1">
    <location>
        <begin position="1386"/>
        <end position="1408"/>
    </location>
</feature>
<dbReference type="InterPro" id="IPR011836">
    <property type="entry name" value="YhdP"/>
</dbReference>
<evidence type="ECO:0000313" key="4">
    <source>
        <dbReference type="Proteomes" id="UP000002964"/>
    </source>
</evidence>
<gene>
    <name evidence="3" type="ORF">Thi970DRAFT_03037</name>
</gene>
<feature type="domain" description="YhdP central" evidence="2">
    <location>
        <begin position="16"/>
        <end position="1339"/>
    </location>
</feature>
<feature type="compositionally biased region" description="Polar residues" evidence="1">
    <location>
        <begin position="358"/>
        <end position="367"/>
    </location>
</feature>
<dbReference type="NCBIfam" id="TIGR02099">
    <property type="entry name" value="YhdP family protein"/>
    <property type="match status" value="1"/>
</dbReference>
<dbReference type="Proteomes" id="UP000002964">
    <property type="component" value="Unassembled WGS sequence"/>
</dbReference>
<sequence length="1440" mass="154733">MKRVALAAFWHTRRLVILAVLGLAVVLLLARALVPFAEGLRGELATHLDELLGMRVEVGALTVRFEGWSPHLTLTDVTLRGRLSDQAEFSARELVLDLNLFATWGARKLRIEGLTLVGAELELRRDIEGGFSISGLQALGGGDDPGGLTFFLREGHFALTDSRLYWTDTFSGSPTIAVDIAKFLVVNRDEQHLLRLDAWLAADPRTRLSARGHLRGAAQDLSGWAGELYTRLDSQQDLLSQLQQQLSGGVALSLSGLRLEIWSRIDAGRLVAVLAKLRADALSANRVATADQASRATPAPAAAPAPALTLDGLSALVQWSREGATTHLRVADLRAHGLGTHPLSIGLSLSPVAATSVPATDTTQATSAGKVPAADEQASGARGSRRLSGGLGEAELSVLQQLARLTMPELMAKLPPNLVQQPLAGRLERLVFALDLPAEEFTPTDWRIKAELDGLGVEQVQGWPGGRGLQLEVDAEPERGFARIGMREGTLDLRPRLAEPLAVDRLDAQLGWRIEPSGELRLRVPDARLRTSDLGAELAAEVRLHSSASPDVDLHLQLRDADASAVGRYLPVRVLDPPLVAWLNRAVRGGRVTEGDFLLRGRLADFPFDEHQGRFVMDLQISDGTLDYSAPRPGVKPRPRWPALEGLNAEVRIVNRRLDISVDGGRFLDSALLGGSANIPNLWKPERIFIKARGQGPFADGRRVLLETPLEAQLGRLARAFEVDGKLGIALELGVPFRRGAEVDYQGELEWRSEASARLDLGEGREPIALRDIQGQLGFSNRGVEAQNIQARLGEQTISVDVKTQQPDAGQGAALTRVEARGQAPLQSLVESFPSPIWDLVAGDPDWQLAVSLSNQDFSSTSAPINLQLSSNLKGVSLKLPAPLGKGAQAEMPLRLSAQLVGQGLQRPALQLGPLKARLALRQAQGQPPRLRAVAVALNAEPPAPPQSREISLSGRLASLKLGPWIDWWKAHRTQFGQGREALPVRSSGIEIGRLNLGVLEFRDLTAKLAPRADGGTEVRFNARDNTGVIGLPPVGSAAPLRVELEHWRLESPDSVGLADAPVAQARPAGAGIDPRRLGPIDIRVERLAWNQTPLGRFRVRLRPNGAGVDFQELQLTGALINAQGQGSWQSDLAGGFRTAASVQMNSPNAGELLRRLGLYQGLDGSKAQISADLEWPGDPAAFGLARARGAVEVDFKAGRLLEVEPGVGRMLGFLNVAAIQRRLSLDFRDVVDEGFSFDQAKGRFVVADGLARIERFTLLSSTADIGISGTTNLVKETLEQTVTVTPKIGSGLALASALAGGPLVGAAVLLADKVTGGAVNRLTQYQYRITGPWREPKVEKLGLTVNDRIEQAGSATSSATGVRSAPTGDVPPGNARTGNAASRDALTRDVPTRDVPTRDVPTRDVPTRDAPTGTSPTPRSSRSEQPARRQPENLFLENF</sequence>
<organism evidence="3 4">
    <name type="scientific">Thiorhodovibrio frisius</name>
    <dbReference type="NCBI Taxonomy" id="631362"/>
    <lineage>
        <taxon>Bacteria</taxon>
        <taxon>Pseudomonadati</taxon>
        <taxon>Pseudomonadota</taxon>
        <taxon>Gammaproteobacteria</taxon>
        <taxon>Chromatiales</taxon>
        <taxon>Chromatiaceae</taxon>
        <taxon>Thiorhodovibrio</taxon>
    </lineage>
</organism>
<feature type="region of interest" description="Disordered" evidence="1">
    <location>
        <begin position="1354"/>
        <end position="1440"/>
    </location>
</feature>
<name>H8Z2Y3_9GAMM</name>
<reference evidence="4" key="1">
    <citation type="submission" date="2011-06" db="EMBL/GenBank/DDBJ databases">
        <authorList>
            <consortium name="US DOE Joint Genome Institute (JGI-PGF)"/>
            <person name="Lucas S."/>
            <person name="Han J."/>
            <person name="Lapidus A."/>
            <person name="Cheng J.-F."/>
            <person name="Goodwin L."/>
            <person name="Pitluck S."/>
            <person name="Peters L."/>
            <person name="Land M.L."/>
            <person name="Hauser L."/>
            <person name="Vogl K."/>
            <person name="Liu Z."/>
            <person name="Overmann J."/>
            <person name="Frigaard N.-U."/>
            <person name="Bryant D.A."/>
            <person name="Woyke T.J."/>
        </authorList>
    </citation>
    <scope>NUCLEOTIDE SEQUENCE [LARGE SCALE GENOMIC DNA]</scope>
    <source>
        <strain evidence="4">970</strain>
    </source>
</reference>
<dbReference type="InterPro" id="IPR025263">
    <property type="entry name" value="YhdP_central"/>
</dbReference>
<feature type="region of interest" description="Disordered" evidence="1">
    <location>
        <begin position="358"/>
        <end position="388"/>
    </location>
</feature>
<accession>H8Z2Y3</accession>
<evidence type="ECO:0000313" key="3">
    <source>
        <dbReference type="EMBL" id="EIC22755.1"/>
    </source>
</evidence>
<feature type="compositionally biased region" description="Basic and acidic residues" evidence="1">
    <location>
        <begin position="1422"/>
        <end position="1432"/>
    </location>
</feature>
<dbReference type="HOGENOM" id="CLU_003522_4_0_6"/>
<reference evidence="3 4" key="2">
    <citation type="submission" date="2011-11" db="EMBL/GenBank/DDBJ databases">
        <authorList>
            <consortium name="US DOE Joint Genome Institute"/>
            <person name="Lucas S."/>
            <person name="Han J."/>
            <person name="Lapidus A."/>
            <person name="Cheng J.-F."/>
            <person name="Goodwin L."/>
            <person name="Pitluck S."/>
            <person name="Peters L."/>
            <person name="Ovchinnikova G."/>
            <person name="Zhang X."/>
            <person name="Detter J.C."/>
            <person name="Han C."/>
            <person name="Tapia R."/>
            <person name="Land M."/>
            <person name="Hauser L."/>
            <person name="Kyrpides N."/>
            <person name="Ivanova N."/>
            <person name="Pagani I."/>
            <person name="Vogl K."/>
            <person name="Liu Z."/>
            <person name="Overmann J."/>
            <person name="Frigaard N.-U."/>
            <person name="Bryant D."/>
            <person name="Woyke T."/>
        </authorList>
    </citation>
    <scope>NUCLEOTIDE SEQUENCE [LARGE SCALE GENOMIC DNA]</scope>
    <source>
        <strain evidence="3 4">970</strain>
    </source>
</reference>
<dbReference type="Pfam" id="PF13116">
    <property type="entry name" value="YhdP"/>
    <property type="match status" value="1"/>
</dbReference>
<dbReference type="OrthoDB" id="9762238at2"/>
<dbReference type="PANTHER" id="PTHR38690:SF1">
    <property type="entry name" value="PROTEASE"/>
    <property type="match status" value="1"/>
</dbReference>
<dbReference type="EMBL" id="JH603169">
    <property type="protein sequence ID" value="EIC22755.1"/>
    <property type="molecule type" value="Genomic_DNA"/>
</dbReference>
<keyword evidence="4" id="KW-1185">Reference proteome</keyword>
<dbReference type="STRING" id="631362.Thi970DRAFT_03037"/>
<protein>
    <submittedName>
        <fullName evidence="3">TIGR02099 family protein</fullName>
    </submittedName>
</protein>
<dbReference type="PANTHER" id="PTHR38690">
    <property type="entry name" value="PROTEASE-RELATED"/>
    <property type="match status" value="1"/>
</dbReference>
<evidence type="ECO:0000256" key="1">
    <source>
        <dbReference type="SAM" id="MobiDB-lite"/>
    </source>
</evidence>
<dbReference type="eggNOG" id="COG3164">
    <property type="taxonomic scope" value="Bacteria"/>
</dbReference>
<dbReference type="RefSeq" id="WP_009149762.1">
    <property type="nucleotide sequence ID" value="NZ_CP121471.1"/>
</dbReference>
<feature type="compositionally biased region" description="Low complexity" evidence="1">
    <location>
        <begin position="378"/>
        <end position="388"/>
    </location>
</feature>
<evidence type="ECO:0000259" key="2">
    <source>
        <dbReference type="Pfam" id="PF13116"/>
    </source>
</evidence>
<proteinExistence type="predicted"/>